<keyword evidence="9" id="KW-0547">Nucleotide-binding</keyword>
<dbReference type="GO" id="GO:0003677">
    <property type="term" value="F:DNA binding"/>
    <property type="evidence" value="ECO:0007669"/>
    <property type="project" value="UniProtKB-KW"/>
</dbReference>
<evidence type="ECO:0000256" key="11">
    <source>
        <dbReference type="ARBA" id="ARBA00022801"/>
    </source>
</evidence>
<dbReference type="SUPFAM" id="SSF52540">
    <property type="entry name" value="P-loop containing nucleoside triphosphate hydrolases"/>
    <property type="match status" value="1"/>
</dbReference>
<dbReference type="Pfam" id="PF00799">
    <property type="entry name" value="Gemini_AL1"/>
    <property type="match status" value="1"/>
</dbReference>
<keyword evidence="11" id="KW-0378">Hydrolase</keyword>
<keyword evidence="12" id="KW-0190">Covalent protein-DNA linkage</keyword>
<dbReference type="RefSeq" id="YP_009259705.1">
    <property type="nucleotide sequence ID" value="NC_030465.1"/>
</dbReference>
<dbReference type="GO" id="GO:0004519">
    <property type="term" value="F:endonuclease activity"/>
    <property type="evidence" value="ECO:0007669"/>
    <property type="project" value="UniProtKB-KW"/>
</dbReference>
<evidence type="ECO:0000313" key="16">
    <source>
        <dbReference type="Proteomes" id="UP000097509"/>
    </source>
</evidence>
<comment type="subcellular location">
    <subcellularLocation>
        <location evidence="1">Host nucleus</location>
    </subcellularLocation>
</comment>
<keyword evidence="5" id="KW-0548">Nucleotidyltransferase</keyword>
<evidence type="ECO:0000256" key="4">
    <source>
        <dbReference type="ARBA" id="ARBA00022679"/>
    </source>
</evidence>
<keyword evidence="3" id="KW-1048">Host nucleus</keyword>
<dbReference type="KEGG" id="vg:37627647"/>
<dbReference type="PROSITE" id="PS52020">
    <property type="entry name" value="CRESS_DNA_REP"/>
    <property type="match status" value="1"/>
</dbReference>
<protein>
    <recommendedName>
        <fullName evidence="2">Replication-associated protein</fullName>
    </recommendedName>
</protein>
<evidence type="ECO:0000256" key="9">
    <source>
        <dbReference type="ARBA" id="ARBA00022741"/>
    </source>
</evidence>
<dbReference type="GO" id="GO:0042025">
    <property type="term" value="C:host cell nucleus"/>
    <property type="evidence" value="ECO:0007669"/>
    <property type="project" value="UniProtKB-SubCell"/>
</dbReference>
<dbReference type="GeneID" id="37627647"/>
<sequence length="297" mass="34227">MFRINAKNFSLTYSNVEQQSGVAWLPWDKESLLRHLESLGDGVIGMVSREQHQDGSTHFHAWVQFPRKRDIRASNFFDWQGCHPNVQATNNLRAWKTYICKDGDHTPEPATPTATGDLFVLCHSMEKHEWVNYCIGKKIGFQYMEYIWKDCHMDRDSTIEDNPPPEAVMCAALEQFIYPSLDRSPLVLVGDTGCGKTTWAIKNAPKPICFVSHMDQLKHFDPQYHKSIVFDDMDFKHLPRESQIHILDMTTPRAIHRRYGVTVIPAGTKKIFTANSNPFIEDPAIIRRRTLRIVQGL</sequence>
<evidence type="ECO:0000256" key="2">
    <source>
        <dbReference type="ARBA" id="ARBA00014531"/>
    </source>
</evidence>
<dbReference type="EMBL" id="KT149395">
    <property type="protein sequence ID" value="AMB42953.1"/>
    <property type="molecule type" value="Genomic_DNA"/>
</dbReference>
<evidence type="ECO:0000256" key="6">
    <source>
        <dbReference type="ARBA" id="ARBA00022705"/>
    </source>
</evidence>
<evidence type="ECO:0000256" key="10">
    <source>
        <dbReference type="ARBA" id="ARBA00022759"/>
    </source>
</evidence>
<evidence type="ECO:0000256" key="12">
    <source>
        <dbReference type="ARBA" id="ARBA00023124"/>
    </source>
</evidence>
<dbReference type="InterPro" id="IPR027417">
    <property type="entry name" value="P-loop_NTPase"/>
</dbReference>
<dbReference type="Gene3D" id="3.40.1310.20">
    <property type="match status" value="1"/>
</dbReference>
<dbReference type="GO" id="GO:0046872">
    <property type="term" value="F:metal ion binding"/>
    <property type="evidence" value="ECO:0007669"/>
    <property type="project" value="UniProtKB-KW"/>
</dbReference>
<dbReference type="GO" id="GO:0004386">
    <property type="term" value="F:helicase activity"/>
    <property type="evidence" value="ECO:0007669"/>
    <property type="project" value="UniProtKB-KW"/>
</dbReference>
<keyword evidence="13" id="KW-0238">DNA-binding</keyword>
<keyword evidence="16" id="KW-1185">Reference proteome</keyword>
<name>A0A190WH98_9VIRU</name>
<evidence type="ECO:0000256" key="8">
    <source>
        <dbReference type="ARBA" id="ARBA00022723"/>
    </source>
</evidence>
<keyword evidence="6" id="KW-0235">DNA replication</keyword>
<dbReference type="GO" id="GO:0016787">
    <property type="term" value="F:hydrolase activity"/>
    <property type="evidence" value="ECO:0007669"/>
    <property type="project" value="UniProtKB-KW"/>
</dbReference>
<keyword evidence="10" id="KW-0255">Endonuclease</keyword>
<keyword evidence="7" id="KW-0540">Nuclease</keyword>
<evidence type="ECO:0000256" key="3">
    <source>
        <dbReference type="ARBA" id="ARBA00022562"/>
    </source>
</evidence>
<proteinExistence type="predicted"/>
<keyword evidence="8" id="KW-0479">Metal-binding</keyword>
<feature type="domain" description="CRESS-DNA virus Rep endonuclease" evidence="14">
    <location>
        <begin position="3"/>
        <end position="112"/>
    </location>
</feature>
<evidence type="ECO:0000259" key="14">
    <source>
        <dbReference type="PROSITE" id="PS52020"/>
    </source>
</evidence>
<evidence type="ECO:0000256" key="1">
    <source>
        <dbReference type="ARBA" id="ARBA00004147"/>
    </source>
</evidence>
<evidence type="ECO:0000313" key="15">
    <source>
        <dbReference type="EMBL" id="AMB42953.1"/>
    </source>
</evidence>
<dbReference type="Proteomes" id="UP000097509">
    <property type="component" value="Segment"/>
</dbReference>
<dbReference type="GO" id="GO:0005524">
    <property type="term" value="F:ATP binding"/>
    <property type="evidence" value="ECO:0007669"/>
    <property type="project" value="UniProtKB-KW"/>
</dbReference>
<accession>A0A190WH98</accession>
<evidence type="ECO:0000256" key="13">
    <source>
        <dbReference type="ARBA" id="ARBA00023125"/>
    </source>
</evidence>
<keyword evidence="4" id="KW-0808">Transferase</keyword>
<evidence type="ECO:0000256" key="5">
    <source>
        <dbReference type="ARBA" id="ARBA00022695"/>
    </source>
</evidence>
<dbReference type="SUPFAM" id="SSF55464">
    <property type="entry name" value="Origin of replication-binding domain, RBD-like"/>
    <property type="match status" value="1"/>
</dbReference>
<dbReference type="GO" id="GO:0016779">
    <property type="term" value="F:nucleotidyltransferase activity"/>
    <property type="evidence" value="ECO:0007669"/>
    <property type="project" value="UniProtKB-KW"/>
</dbReference>
<organism evidence="15 16">
    <name type="scientific">Circovirus-like genome DCCV-2</name>
    <dbReference type="NCBI Taxonomy" id="1788442"/>
    <lineage>
        <taxon>Viruses</taxon>
        <taxon>Monodnaviria</taxon>
        <taxon>Shotokuvirae</taxon>
        <taxon>Cressdnaviricota</taxon>
        <taxon>Repensiviricetes</taxon>
        <taxon>Geplafuvirales</taxon>
        <taxon>Geplanaviridae</taxon>
        <taxon>Patrovirus</taxon>
        <taxon>Patrovirus dianchis</taxon>
    </lineage>
</organism>
<dbReference type="OrthoDB" id="9195at10239"/>
<dbReference type="InterPro" id="IPR049912">
    <property type="entry name" value="CRESS_DNA_REP"/>
</dbReference>
<evidence type="ECO:0000256" key="7">
    <source>
        <dbReference type="ARBA" id="ARBA00022722"/>
    </source>
</evidence>
<dbReference type="GO" id="GO:0006260">
    <property type="term" value="P:DNA replication"/>
    <property type="evidence" value="ECO:0007669"/>
    <property type="project" value="UniProtKB-KW"/>
</dbReference>
<reference evidence="15 16" key="1">
    <citation type="submission" date="2015-06" db="EMBL/GenBank/DDBJ databases">
        <title>Nucleotide composition analysis revealed diverse host origins of novel circovirus-like genomes in Dianchi and Donghu lake in China.</title>
        <authorList>
            <person name="Ge X.-Y."/>
            <person name="Fang W."/>
            <person name="Wang J."/>
            <person name="Wang M.-N."/>
            <person name="Liu H.-Z."/>
            <person name="Shi Z.-L."/>
        </authorList>
    </citation>
    <scope>NUCLEOTIDE SEQUENCE [LARGE SCALE GENOMIC DNA]</scope>
    <source>
        <strain evidence="15">DCCV-2</strain>
    </source>
</reference>